<evidence type="ECO:0000313" key="2">
    <source>
        <dbReference type="Proteomes" id="UP000808349"/>
    </source>
</evidence>
<reference evidence="1 2" key="1">
    <citation type="submission" date="2020-10" db="EMBL/GenBank/DDBJ databases">
        <title>Connecting structure to function with the recovery of over 1000 high-quality activated sludge metagenome-assembled genomes encoding full-length rRNA genes using long-read sequencing.</title>
        <authorList>
            <person name="Singleton C.M."/>
            <person name="Petriglieri F."/>
            <person name="Kristensen J.M."/>
            <person name="Kirkegaard R.H."/>
            <person name="Michaelsen T.Y."/>
            <person name="Andersen M.H."/>
            <person name="Karst S.M."/>
            <person name="Dueholm M.S."/>
            <person name="Nielsen P.H."/>
            <person name="Albertsen M."/>
        </authorList>
    </citation>
    <scope>NUCLEOTIDE SEQUENCE [LARGE SCALE GENOMIC DNA]</scope>
    <source>
        <strain evidence="1">Ribe_18-Q3-R11-54_BAT3C.373</strain>
    </source>
</reference>
<dbReference type="InterPro" id="IPR026444">
    <property type="entry name" value="Secre_tail"/>
</dbReference>
<proteinExistence type="predicted"/>
<dbReference type="Proteomes" id="UP000808349">
    <property type="component" value="Unassembled WGS sequence"/>
</dbReference>
<dbReference type="InterPro" id="IPR024339">
    <property type="entry name" value="DUF3836"/>
</dbReference>
<comment type="caution">
    <text evidence="1">The sequence shown here is derived from an EMBL/GenBank/DDBJ whole genome shotgun (WGS) entry which is preliminary data.</text>
</comment>
<dbReference type="AlphaFoldDB" id="A0A9D7S8H6"/>
<organism evidence="1 2">
    <name type="scientific">Candidatus Defluviibacterium haderslevense</name>
    <dbReference type="NCBI Taxonomy" id="2981993"/>
    <lineage>
        <taxon>Bacteria</taxon>
        <taxon>Pseudomonadati</taxon>
        <taxon>Bacteroidota</taxon>
        <taxon>Saprospiria</taxon>
        <taxon>Saprospirales</taxon>
        <taxon>Saprospiraceae</taxon>
        <taxon>Candidatus Defluviibacterium</taxon>
    </lineage>
</organism>
<dbReference type="Pfam" id="PF12930">
    <property type="entry name" value="DUF3836"/>
    <property type="match status" value="1"/>
</dbReference>
<dbReference type="NCBIfam" id="TIGR04183">
    <property type="entry name" value="Por_Secre_tail"/>
    <property type="match status" value="1"/>
</dbReference>
<sequence length="476" mass="55370">MKLTLKILVLTLIVFGNTSAQIFLSNNNELKKKLLDRIHLKGVKPYEKMAQLNQFTHYLRAAELKMRLDSFVFFDSTAAQNTFRSIYFYDAKQRNTVLNFYLWDNLNKKWMGFIHAVFYYNTKNQIIETQSGDWNSQTNSFDINSKVLNEYNSKGILVKDSSYIFDSGIWSLDEKSEYTIINDKVAVAVVSDHDGMSWVNYSKNVYQYDGSGNLIEDLNFDWDASLETWNEDDKTIFIYNLSNKLIEQTSYSWDFNASTFINDSRIQTTYDAFGLKTSQLELDWDRQNSTWLNVELFEVSYSQAKNPTKILIYSWSKTKQAWVNINLFLNNFDESVKGSQLILPVLDIFYLLFQFDAFSNGRPLAVAYYEQKKATGEWGSRNLISFHYSQHEVNRLSDIKKNTLKIYPNPIIEELICESEIENGYYTIISIEGLKIASGTYVNGEIISVSKIPAGMYTLLLQDSQKHTYQRSFIKL</sequence>
<name>A0A9D7S8H6_9BACT</name>
<evidence type="ECO:0000313" key="1">
    <source>
        <dbReference type="EMBL" id="MBK9716826.1"/>
    </source>
</evidence>
<dbReference type="Gene3D" id="2.40.128.720">
    <property type="match status" value="3"/>
</dbReference>
<dbReference type="EMBL" id="JADKFW010000004">
    <property type="protein sequence ID" value="MBK9716826.1"/>
    <property type="molecule type" value="Genomic_DNA"/>
</dbReference>
<gene>
    <name evidence="1" type="ORF">IPO85_04800</name>
</gene>
<protein>
    <submittedName>
        <fullName evidence="1">T9SS type A sorting domain-containing protein</fullName>
    </submittedName>
</protein>
<accession>A0A9D7S8H6</accession>